<evidence type="ECO:0000256" key="2">
    <source>
        <dbReference type="SAM" id="MobiDB-lite"/>
    </source>
</evidence>
<dbReference type="EMBL" id="CP126208">
    <property type="protein sequence ID" value="WIA08969.1"/>
    <property type="molecule type" value="Genomic_DNA"/>
</dbReference>
<dbReference type="PANTHER" id="PTHR42687:SF1">
    <property type="entry name" value="L-THREONINE 3-DEHYDROGENASE, MITOCHONDRIAL"/>
    <property type="match status" value="1"/>
</dbReference>
<dbReference type="Gene3D" id="3.40.50.720">
    <property type="entry name" value="NAD(P)-binding Rossmann-like Domain"/>
    <property type="match status" value="1"/>
</dbReference>
<feature type="region of interest" description="Disordered" evidence="2">
    <location>
        <begin position="388"/>
        <end position="414"/>
    </location>
</feature>
<gene>
    <name evidence="4" type="ORF">OEZ85_008384</name>
</gene>
<evidence type="ECO:0000256" key="1">
    <source>
        <dbReference type="ARBA" id="ARBA00007637"/>
    </source>
</evidence>
<dbReference type="Pfam" id="PF01370">
    <property type="entry name" value="Epimerase"/>
    <property type="match status" value="1"/>
</dbReference>
<reference evidence="4 5" key="1">
    <citation type="submission" date="2023-05" db="EMBL/GenBank/DDBJ databases">
        <title>A 100% complete, gapless, phased diploid assembly of the Scenedesmus obliquus UTEX 3031 genome.</title>
        <authorList>
            <person name="Biondi T.C."/>
            <person name="Hanschen E.R."/>
            <person name="Kwon T."/>
            <person name="Eng W."/>
            <person name="Kruse C.P.S."/>
            <person name="Koehler S.I."/>
            <person name="Kunde Y."/>
            <person name="Gleasner C.D."/>
            <person name="You Mak K.T."/>
            <person name="Polle J."/>
            <person name="Hovde B.T."/>
            <person name="Starkenburg S.R."/>
        </authorList>
    </citation>
    <scope>NUCLEOTIDE SEQUENCE [LARGE SCALE GENOMIC DNA]</scope>
    <source>
        <strain evidence="4 5">DOE0152z</strain>
    </source>
</reference>
<sequence length="414" mass="44483">MATPSLVASVVLQTSRALGSASAGLRLAAAAWNAARQVHTSASSSTPQLGGYMRTGTGTEVEAHPETPRFFVTGACGQIGQEFLPFLRSKVGVDNVVASDVRTSRKLLDSGPFSYCDVLDKDNMARIILENGITHVVHFATLLSAIGERNPALALKVNTHGIQNVLDLAAAHGLSVYAPSTIAVFGSSTPRHNTPDDTVMRPHTMYGITKVHQELLGQYYHDRYGVDYRSLRYPGIISANAPPGGGTTDYGVEIFGAALQTGHYNCFLDSDAALPMMYMPDCLEATWQIITAPRDHLKQTTYNVTAVSFTPAELAEAIRHRLPHFSISYSPDFRDSIAKTWPASIDDSAARQQWGWAPKFDLQALADDMLTRLAAKYKVQLPPELVAQQQGSGSSRSVVAAGEKPAGTPVAAAV</sequence>
<dbReference type="PANTHER" id="PTHR42687">
    <property type="entry name" value="L-THREONINE 3-DEHYDROGENASE"/>
    <property type="match status" value="1"/>
</dbReference>
<feature type="domain" description="NAD-dependent epimerase/dehydratase" evidence="3">
    <location>
        <begin position="71"/>
        <end position="304"/>
    </location>
</feature>
<dbReference type="Proteomes" id="UP001244341">
    <property type="component" value="Chromosome 1b"/>
</dbReference>
<dbReference type="SUPFAM" id="SSF51735">
    <property type="entry name" value="NAD(P)-binding Rossmann-fold domains"/>
    <property type="match status" value="1"/>
</dbReference>
<organism evidence="4 5">
    <name type="scientific">Tetradesmus obliquus</name>
    <name type="common">Green alga</name>
    <name type="synonym">Acutodesmus obliquus</name>
    <dbReference type="NCBI Taxonomy" id="3088"/>
    <lineage>
        <taxon>Eukaryota</taxon>
        <taxon>Viridiplantae</taxon>
        <taxon>Chlorophyta</taxon>
        <taxon>core chlorophytes</taxon>
        <taxon>Chlorophyceae</taxon>
        <taxon>CS clade</taxon>
        <taxon>Sphaeropleales</taxon>
        <taxon>Scenedesmaceae</taxon>
        <taxon>Tetradesmus</taxon>
    </lineage>
</organism>
<dbReference type="InterPro" id="IPR036291">
    <property type="entry name" value="NAD(P)-bd_dom_sf"/>
</dbReference>
<protein>
    <recommendedName>
        <fullName evidence="3">NAD-dependent epimerase/dehydratase domain-containing protein</fullName>
    </recommendedName>
</protein>
<dbReference type="InterPro" id="IPR051225">
    <property type="entry name" value="NAD(P)_epim/dehydratase"/>
</dbReference>
<keyword evidence="5" id="KW-1185">Reference proteome</keyword>
<dbReference type="InterPro" id="IPR001509">
    <property type="entry name" value="Epimerase_deHydtase"/>
</dbReference>
<feature type="compositionally biased region" description="Low complexity" evidence="2">
    <location>
        <begin position="388"/>
        <end position="402"/>
    </location>
</feature>
<accession>A0ABY8TIQ2</accession>
<proteinExistence type="inferred from homology"/>
<comment type="similarity">
    <text evidence="1">Belongs to the NAD(P)-dependent epimerase/dehydratase family.</text>
</comment>
<name>A0ABY8TIQ2_TETOB</name>
<evidence type="ECO:0000313" key="5">
    <source>
        <dbReference type="Proteomes" id="UP001244341"/>
    </source>
</evidence>
<evidence type="ECO:0000259" key="3">
    <source>
        <dbReference type="Pfam" id="PF01370"/>
    </source>
</evidence>
<evidence type="ECO:0000313" key="4">
    <source>
        <dbReference type="EMBL" id="WIA08969.1"/>
    </source>
</evidence>